<proteinExistence type="predicted"/>
<evidence type="ECO:0000313" key="4">
    <source>
        <dbReference type="Proteomes" id="UP000032604"/>
    </source>
</evidence>
<dbReference type="HOGENOM" id="CLU_2328703_0_0_11"/>
<reference evidence="2 4" key="1">
    <citation type="journal article" date="2015" name="Genome Announc.">
        <title>Complete Genome Sequence of Clavibacter michiganensis subsp. insidiosus R1-1 Using PacBio Single-Molecule Real-Time Technology.</title>
        <authorList>
            <person name="Lu Y."/>
            <person name="Samac D.A."/>
            <person name="Glazebrook J."/>
            <person name="Ishimaru C.A."/>
        </authorList>
    </citation>
    <scope>NUCLEOTIDE SEQUENCE [LARGE SCALE GENOMIC DNA]</scope>
    <source>
        <strain evidence="2 4">R1-1</strain>
    </source>
</reference>
<dbReference type="PATRIC" id="fig|33014.5.peg.1847"/>
<accession>A0A0D5CIW5</accession>
<organism evidence="2 4">
    <name type="scientific">Clavibacter michiganensis subsp. insidiosus</name>
    <dbReference type="NCBI Taxonomy" id="33014"/>
    <lineage>
        <taxon>Bacteria</taxon>
        <taxon>Bacillati</taxon>
        <taxon>Actinomycetota</taxon>
        <taxon>Actinomycetes</taxon>
        <taxon>Micrococcales</taxon>
        <taxon>Microbacteriaceae</taxon>
        <taxon>Clavibacter</taxon>
    </lineage>
</organism>
<dbReference type="AlphaFoldDB" id="A0A0D5CIW5"/>
<evidence type="ECO:0000313" key="3">
    <source>
        <dbReference type="EMBL" id="RIJ14008.1"/>
    </source>
</evidence>
<keyword evidence="1" id="KW-0812">Transmembrane</keyword>
<feature type="transmembrane region" description="Helical" evidence="1">
    <location>
        <begin position="6"/>
        <end position="23"/>
    </location>
</feature>
<keyword evidence="1" id="KW-1133">Transmembrane helix</keyword>
<evidence type="ECO:0000313" key="5">
    <source>
        <dbReference type="Proteomes" id="UP000266634"/>
    </source>
</evidence>
<protein>
    <submittedName>
        <fullName evidence="2">Membrane protein</fullName>
    </submittedName>
</protein>
<dbReference type="RefSeq" id="WP_045528361.1">
    <property type="nucleotide sequence ID" value="NZ_CP011043.1"/>
</dbReference>
<reference evidence="3 5" key="2">
    <citation type="submission" date="2018-08" db="EMBL/GenBank/DDBJ databases">
        <title>Genome Sequence of Clavibacter michiganensis Subspecies type strains, and the Atypical Peach-Colored Strains Isolated from Tomato.</title>
        <authorList>
            <person name="Osdaghi E."/>
            <person name="Portier P."/>
            <person name="Briand M."/>
            <person name="Jacques M.-A."/>
        </authorList>
    </citation>
    <scope>NUCLEOTIDE SEQUENCE [LARGE SCALE GENOMIC DNA]</scope>
    <source>
        <strain evidence="3 5">CFBP 6488</strain>
    </source>
</reference>
<dbReference type="EMBL" id="QWEA01000790">
    <property type="protein sequence ID" value="RIJ14008.1"/>
    <property type="molecule type" value="Genomic_DNA"/>
</dbReference>
<dbReference type="EMBL" id="CP011043">
    <property type="protein sequence ID" value="AJW79235.1"/>
    <property type="molecule type" value="Genomic_DNA"/>
</dbReference>
<sequence>MTGPLALAIANAAVMAVVALAGARTPRWLRGSSWLLLVVSLGVLALHLLGDAWDIPTNLLAITFLISTCLNASALAPLVMQRLLTRPPRSRRRVAGTE</sequence>
<dbReference type="Proteomes" id="UP000266634">
    <property type="component" value="Unassembled WGS sequence"/>
</dbReference>
<evidence type="ECO:0000256" key="1">
    <source>
        <dbReference type="SAM" id="Phobius"/>
    </source>
</evidence>
<dbReference type="KEGG" id="cmh:VO01_08940"/>
<keyword evidence="1" id="KW-0472">Membrane</keyword>
<feature type="transmembrane region" description="Helical" evidence="1">
    <location>
        <begin position="59"/>
        <end position="84"/>
    </location>
</feature>
<dbReference type="OrthoDB" id="5125924at2"/>
<evidence type="ECO:0000313" key="2">
    <source>
        <dbReference type="EMBL" id="AJW79235.1"/>
    </source>
</evidence>
<name>A0A0D5CIW5_9MICO</name>
<gene>
    <name evidence="3" type="ORF">DZF93_14615</name>
    <name evidence="2" type="ORF">VO01_08940</name>
</gene>
<feature type="transmembrane region" description="Helical" evidence="1">
    <location>
        <begin position="35"/>
        <end position="53"/>
    </location>
</feature>
<dbReference type="Proteomes" id="UP000032604">
    <property type="component" value="Chromosome"/>
</dbReference>